<keyword evidence="5" id="KW-1185">Reference proteome</keyword>
<evidence type="ECO:0000313" key="4">
    <source>
        <dbReference type="EMBL" id="PND47899.1"/>
    </source>
</evidence>
<accession>A0A2N8LCL3</accession>
<dbReference type="PANTHER" id="PTHR48106:SF18">
    <property type="entry name" value="QUINONE OXIDOREDUCTASE PIG3"/>
    <property type="match status" value="1"/>
</dbReference>
<organism evidence="4 5">
    <name type="scientific">Streptococcus penaeicida</name>
    <dbReference type="NCBI Taxonomy" id="1765960"/>
    <lineage>
        <taxon>Bacteria</taxon>
        <taxon>Bacillati</taxon>
        <taxon>Bacillota</taxon>
        <taxon>Bacilli</taxon>
        <taxon>Lactobacillales</taxon>
        <taxon>Streptococcaceae</taxon>
        <taxon>Streptococcus</taxon>
    </lineage>
</organism>
<evidence type="ECO:0000259" key="3">
    <source>
        <dbReference type="SMART" id="SM00829"/>
    </source>
</evidence>
<protein>
    <submittedName>
        <fullName evidence="4">Quinone oxidoreductase</fullName>
    </submittedName>
</protein>
<evidence type="ECO:0000256" key="2">
    <source>
        <dbReference type="ARBA" id="ARBA00023002"/>
    </source>
</evidence>
<dbReference type="InterPro" id="IPR013154">
    <property type="entry name" value="ADH-like_N"/>
</dbReference>
<dbReference type="AlphaFoldDB" id="A0A2N8LCL3"/>
<dbReference type="Gene3D" id="3.90.180.10">
    <property type="entry name" value="Medium-chain alcohol dehydrogenases, catalytic domain"/>
    <property type="match status" value="1"/>
</dbReference>
<dbReference type="SUPFAM" id="SSF51735">
    <property type="entry name" value="NAD(P)-binding Rossmann-fold domains"/>
    <property type="match status" value="1"/>
</dbReference>
<keyword evidence="1" id="KW-0521">NADP</keyword>
<sequence length="328" mass="36203">MKAIQVRKPGGPEVLELVELAKPQLKKGWSVVKVLGFGINRSEIFTRQGHSPSVTFPRVLGIECVGLISETEENSPYTVGQKVMSLMGEMGRAYDGSYAEYVLIPNDNIYPIETVLPWDLLAALPESYYTAFGALQQLQINDRDKVFVRAGSSALALAFLKLLKSAFPKVAVYTSVRQMRKKDDLLALGYEAVFREEKGHVQTDLTFSKVLELVGPKTIMDSIGLMDEAGIICSCGQLGGQWYLEEFDPIMALKNNIYLTTFYSGNITVEKIQAMLDFMSAMKTEILKPQLFKLEDIAKAHAKIEAGSAIGKAVVLIGEAYDSIKAEV</sequence>
<reference evidence="4 5" key="1">
    <citation type="submission" date="2015-12" db="EMBL/GenBank/DDBJ databases">
        <title>Streptococcus penaeicida sp. nov.</title>
        <authorList>
            <person name="Gomez-Gil B."/>
            <person name="Morales-Covarrubias M."/>
        </authorList>
    </citation>
    <scope>NUCLEOTIDE SEQUENCE [LARGE SCALE GENOMIC DNA]</scope>
    <source>
        <strain evidence="4 5">CAIM 1838</strain>
    </source>
</reference>
<dbReference type="Proteomes" id="UP000235963">
    <property type="component" value="Unassembled WGS sequence"/>
</dbReference>
<proteinExistence type="predicted"/>
<dbReference type="PANTHER" id="PTHR48106">
    <property type="entry name" value="QUINONE OXIDOREDUCTASE PIG3-RELATED"/>
    <property type="match status" value="1"/>
</dbReference>
<dbReference type="EMBL" id="LOCM01000015">
    <property type="protein sequence ID" value="PND47899.1"/>
    <property type="molecule type" value="Genomic_DNA"/>
</dbReference>
<dbReference type="GO" id="GO:0070402">
    <property type="term" value="F:NADPH binding"/>
    <property type="evidence" value="ECO:0007669"/>
    <property type="project" value="TreeGrafter"/>
</dbReference>
<dbReference type="InterPro" id="IPR020843">
    <property type="entry name" value="ER"/>
</dbReference>
<dbReference type="Pfam" id="PF08240">
    <property type="entry name" value="ADH_N"/>
    <property type="match status" value="1"/>
</dbReference>
<gene>
    <name evidence="4" type="ORF">AT575_03150</name>
</gene>
<evidence type="ECO:0000256" key="1">
    <source>
        <dbReference type="ARBA" id="ARBA00022857"/>
    </source>
</evidence>
<dbReference type="RefSeq" id="WP_102777125.1">
    <property type="nucleotide sequence ID" value="NZ_CBCSGP010000012.1"/>
</dbReference>
<dbReference type="OrthoDB" id="9792162at2"/>
<dbReference type="GO" id="GO:0016651">
    <property type="term" value="F:oxidoreductase activity, acting on NAD(P)H"/>
    <property type="evidence" value="ECO:0007669"/>
    <property type="project" value="TreeGrafter"/>
</dbReference>
<dbReference type="InterPro" id="IPR036291">
    <property type="entry name" value="NAD(P)-bd_dom_sf"/>
</dbReference>
<dbReference type="SUPFAM" id="SSF50129">
    <property type="entry name" value="GroES-like"/>
    <property type="match status" value="1"/>
</dbReference>
<name>A0A2N8LCL3_9STRE</name>
<feature type="domain" description="Enoyl reductase (ER)" evidence="3">
    <location>
        <begin position="10"/>
        <end position="315"/>
    </location>
</feature>
<dbReference type="Gene3D" id="3.40.50.720">
    <property type="entry name" value="NAD(P)-binding Rossmann-like Domain"/>
    <property type="match status" value="1"/>
</dbReference>
<evidence type="ECO:0000313" key="5">
    <source>
        <dbReference type="Proteomes" id="UP000235963"/>
    </source>
</evidence>
<comment type="caution">
    <text evidence="4">The sequence shown here is derived from an EMBL/GenBank/DDBJ whole genome shotgun (WGS) entry which is preliminary data.</text>
</comment>
<dbReference type="InterPro" id="IPR011032">
    <property type="entry name" value="GroES-like_sf"/>
</dbReference>
<dbReference type="Pfam" id="PF13602">
    <property type="entry name" value="ADH_zinc_N_2"/>
    <property type="match status" value="1"/>
</dbReference>
<dbReference type="SMART" id="SM00829">
    <property type="entry name" value="PKS_ER"/>
    <property type="match status" value="1"/>
</dbReference>
<keyword evidence="2" id="KW-0560">Oxidoreductase</keyword>